<dbReference type="InterPro" id="IPR016047">
    <property type="entry name" value="M23ase_b-sheet_dom"/>
</dbReference>
<organism evidence="5 6">
    <name type="scientific">Pseudoflavonifractor gallinarum</name>
    <dbReference type="NCBI Taxonomy" id="2779352"/>
    <lineage>
        <taxon>Bacteria</taxon>
        <taxon>Bacillati</taxon>
        <taxon>Bacillota</taxon>
        <taxon>Clostridia</taxon>
        <taxon>Eubacteriales</taxon>
        <taxon>Oscillospiraceae</taxon>
        <taxon>Pseudoflavonifractor</taxon>
    </lineage>
</organism>
<evidence type="ECO:0000259" key="3">
    <source>
        <dbReference type="Pfam" id="PF01551"/>
    </source>
</evidence>
<evidence type="ECO:0000313" key="6">
    <source>
        <dbReference type="Proteomes" id="UP000806211"/>
    </source>
</evidence>
<dbReference type="InterPro" id="IPR011055">
    <property type="entry name" value="Dup_hybrid_motif"/>
</dbReference>
<sequence>MSMAKQTRKKPEKEKWGVHRVVVAGLALLMAALMILPMVSMIVSGTAGAVSQSEIDKLKQEQQASKDRQEELKQELNDLKNDQADAQAKRNILQQQLEAINTELTNIQNQITYYDGEIAQKEAERVEAVAREEAQYELFCQRVRAMEEGGNVSYWSIIFQAEDFTDLLDRINMVDEIMSYDQAVMDELVATRKQIEILKADLETARAEQEAKKAEQEAKKAEQKQKVAEAQALLDQINADAAEVNRQLEAESAAAAEIQKEIVAKQKKLEEERKQNNIVLDPGGDYLWPLPGYYKLTSAFGYRIHPITHRPQSHTGIDIPAPGGTAIKACKGGQVVTSAYHSSYGNYVVIDHGNGNSTLYAHMSSRAVSEGQMVSQGQVIGYVGTTGSSTGNHLHLEIRVNYTRTDPEKCFPGLYNSFVRAYNW</sequence>
<evidence type="ECO:0000256" key="1">
    <source>
        <dbReference type="ARBA" id="ARBA00022729"/>
    </source>
</evidence>
<keyword evidence="6" id="KW-1185">Reference proteome</keyword>
<dbReference type="InterPro" id="IPR050570">
    <property type="entry name" value="Cell_wall_metabolism_enzyme"/>
</dbReference>
<evidence type="ECO:0000313" key="5">
    <source>
        <dbReference type="EMBL" id="MBE5054856.1"/>
    </source>
</evidence>
<name>A0ABR9R828_9FIRM</name>
<dbReference type="PANTHER" id="PTHR21666:SF270">
    <property type="entry name" value="MUREIN HYDROLASE ACTIVATOR ENVC"/>
    <property type="match status" value="1"/>
</dbReference>
<dbReference type="CDD" id="cd12797">
    <property type="entry name" value="M23_peptidase"/>
    <property type="match status" value="1"/>
</dbReference>
<dbReference type="EMBL" id="JADCKF010000002">
    <property type="protein sequence ID" value="MBE5054856.1"/>
    <property type="molecule type" value="Genomic_DNA"/>
</dbReference>
<accession>A0ABR9R828</accession>
<feature type="domain" description="M23ase beta-sheet core" evidence="3">
    <location>
        <begin position="313"/>
        <end position="407"/>
    </location>
</feature>
<protein>
    <submittedName>
        <fullName evidence="5">Peptidoglycan DD-metalloendopeptidase family protein</fullName>
    </submittedName>
</protein>
<feature type="coiled-coil region" evidence="2">
    <location>
        <begin position="55"/>
        <end position="110"/>
    </location>
</feature>
<dbReference type="Gene3D" id="6.10.250.3150">
    <property type="match status" value="1"/>
</dbReference>
<dbReference type="SUPFAM" id="SSF51261">
    <property type="entry name" value="Duplicated hybrid motif"/>
    <property type="match status" value="1"/>
</dbReference>
<dbReference type="Pfam" id="PF24568">
    <property type="entry name" value="CC_PcsB"/>
    <property type="match status" value="1"/>
</dbReference>
<dbReference type="Gene3D" id="2.70.70.10">
    <property type="entry name" value="Glucose Permease (Domain IIA)"/>
    <property type="match status" value="1"/>
</dbReference>
<dbReference type="Proteomes" id="UP000806211">
    <property type="component" value="Unassembled WGS sequence"/>
</dbReference>
<feature type="domain" description="Peptidoglycan hydrolase PcsB coiled-coil" evidence="4">
    <location>
        <begin position="132"/>
        <end position="196"/>
    </location>
</feature>
<comment type="caution">
    <text evidence="5">The sequence shown here is derived from an EMBL/GenBank/DDBJ whole genome shotgun (WGS) entry which is preliminary data.</text>
</comment>
<feature type="coiled-coil region" evidence="2">
    <location>
        <begin position="188"/>
        <end position="275"/>
    </location>
</feature>
<gene>
    <name evidence="5" type="ORF">INF37_02395</name>
</gene>
<reference evidence="5 6" key="1">
    <citation type="submission" date="2020-10" db="EMBL/GenBank/DDBJ databases">
        <title>ChiBAC.</title>
        <authorList>
            <person name="Zenner C."/>
            <person name="Hitch T.C.A."/>
            <person name="Clavel T."/>
        </authorList>
    </citation>
    <scope>NUCLEOTIDE SEQUENCE [LARGE SCALE GENOMIC DNA]</scope>
    <source>
        <strain evidence="5 6">DSM 107456</strain>
    </source>
</reference>
<evidence type="ECO:0000259" key="4">
    <source>
        <dbReference type="Pfam" id="PF24568"/>
    </source>
</evidence>
<evidence type="ECO:0000256" key="2">
    <source>
        <dbReference type="SAM" id="Coils"/>
    </source>
</evidence>
<dbReference type="InterPro" id="IPR057309">
    <property type="entry name" value="PcsB_CC"/>
</dbReference>
<proteinExistence type="predicted"/>
<dbReference type="PANTHER" id="PTHR21666">
    <property type="entry name" value="PEPTIDASE-RELATED"/>
    <property type="match status" value="1"/>
</dbReference>
<dbReference type="Pfam" id="PF01551">
    <property type="entry name" value="Peptidase_M23"/>
    <property type="match status" value="1"/>
</dbReference>
<keyword evidence="2" id="KW-0175">Coiled coil</keyword>
<keyword evidence="1" id="KW-0732">Signal</keyword>